<evidence type="ECO:0000256" key="4">
    <source>
        <dbReference type="ARBA" id="ARBA00022692"/>
    </source>
</evidence>
<keyword evidence="2" id="KW-0813">Transport</keyword>
<feature type="transmembrane region" description="Helical" evidence="7">
    <location>
        <begin position="148"/>
        <end position="168"/>
    </location>
</feature>
<feature type="transmembrane region" description="Helical" evidence="7">
    <location>
        <begin position="110"/>
        <end position="128"/>
    </location>
</feature>
<evidence type="ECO:0000256" key="3">
    <source>
        <dbReference type="ARBA" id="ARBA00022475"/>
    </source>
</evidence>
<organism evidence="8 9">
    <name type="scientific">Pseudophaeobacter arcticus</name>
    <dbReference type="NCBI Taxonomy" id="385492"/>
    <lineage>
        <taxon>Bacteria</taxon>
        <taxon>Pseudomonadati</taxon>
        <taxon>Pseudomonadota</taxon>
        <taxon>Alphaproteobacteria</taxon>
        <taxon>Rhodobacterales</taxon>
        <taxon>Paracoccaceae</taxon>
        <taxon>Pseudophaeobacter</taxon>
    </lineage>
</organism>
<dbReference type="Pfam" id="PF01891">
    <property type="entry name" value="CbiM"/>
    <property type="match status" value="1"/>
</dbReference>
<name>A0ABQ0AP71_9RHOB</name>
<keyword evidence="3" id="KW-1003">Cell membrane</keyword>
<evidence type="ECO:0000256" key="2">
    <source>
        <dbReference type="ARBA" id="ARBA00022448"/>
    </source>
</evidence>
<evidence type="ECO:0000256" key="6">
    <source>
        <dbReference type="ARBA" id="ARBA00023136"/>
    </source>
</evidence>
<reference evidence="8 9" key="1">
    <citation type="submission" date="2024-04" db="EMBL/GenBank/DDBJ databases">
        <title>Draft genome sequence of Pseudophaeobacter arcticus NBRC 116598.</title>
        <authorList>
            <person name="Miyakawa T."/>
            <person name="Kusuya Y."/>
            <person name="Miura T."/>
        </authorList>
    </citation>
    <scope>NUCLEOTIDE SEQUENCE [LARGE SCALE GENOMIC DNA]</scope>
    <source>
        <strain evidence="8 9">SU-CL00105</strain>
    </source>
</reference>
<gene>
    <name evidence="8" type="ORF">NBRC116598_31350</name>
</gene>
<keyword evidence="6 7" id="KW-0472">Membrane</keyword>
<comment type="subcellular location">
    <subcellularLocation>
        <location evidence="1">Cell membrane</location>
        <topology evidence="1">Multi-pass membrane protein</topology>
    </subcellularLocation>
</comment>
<evidence type="ECO:0000256" key="5">
    <source>
        <dbReference type="ARBA" id="ARBA00022989"/>
    </source>
</evidence>
<dbReference type="RefSeq" id="WP_348158528.1">
    <property type="nucleotide sequence ID" value="NZ_BAABWU010000014.1"/>
</dbReference>
<keyword evidence="5 7" id="KW-1133">Transmembrane helix</keyword>
<dbReference type="InterPro" id="IPR002751">
    <property type="entry name" value="CbiM/NikMN"/>
</dbReference>
<keyword evidence="4 7" id="KW-0812">Transmembrane</keyword>
<dbReference type="Proteomes" id="UP001441944">
    <property type="component" value="Unassembled WGS sequence"/>
</dbReference>
<evidence type="ECO:0000313" key="9">
    <source>
        <dbReference type="Proteomes" id="UP001441944"/>
    </source>
</evidence>
<accession>A0ABQ0AP71</accession>
<proteinExistence type="predicted"/>
<evidence type="ECO:0000256" key="7">
    <source>
        <dbReference type="SAM" id="Phobius"/>
    </source>
</evidence>
<feature type="transmembrane region" description="Helical" evidence="7">
    <location>
        <begin position="40"/>
        <end position="61"/>
    </location>
</feature>
<dbReference type="Gene3D" id="1.10.1760.20">
    <property type="match status" value="1"/>
</dbReference>
<protein>
    <submittedName>
        <fullName evidence="8">Energy-coupling factor ABC transporter permease</fullName>
    </submittedName>
</protein>
<evidence type="ECO:0000313" key="8">
    <source>
        <dbReference type="EMBL" id="GAA6197690.1"/>
    </source>
</evidence>
<feature type="transmembrane region" description="Helical" evidence="7">
    <location>
        <begin position="180"/>
        <end position="202"/>
    </location>
</feature>
<comment type="caution">
    <text evidence="8">The sequence shown here is derived from an EMBL/GenBank/DDBJ whole genome shotgun (WGS) entry which is preliminary data.</text>
</comment>
<feature type="transmembrane region" description="Helical" evidence="7">
    <location>
        <begin position="73"/>
        <end position="98"/>
    </location>
</feature>
<keyword evidence="9" id="KW-1185">Reference proteome</keyword>
<dbReference type="EMBL" id="BAABWU010000014">
    <property type="protein sequence ID" value="GAA6197690.1"/>
    <property type="molecule type" value="Genomic_DNA"/>
</dbReference>
<evidence type="ECO:0000256" key="1">
    <source>
        <dbReference type="ARBA" id="ARBA00004651"/>
    </source>
</evidence>
<sequence>MHIEPGVVDAAKMTLAYGTAAGAVAYAAKETFSDLRSSGIASYAGRSAIAALGVFLFFEVLPHFPVGVSEVHFILGSTLFLILGAAPAAFGLALGLLVQGAFFAPTDLPMYFVNLTTLLVPLFALHALASRIIPAGTAYVDLKYSQALALSVAYQAGVVAWVAFWVFYGQGFGAETMASVLTFGGAYMLVVLVEPLADLAILATAKALRGLEGSGLVTPRLYKAA</sequence>